<gene>
    <name evidence="3" type="ORF">CCON33237_1245</name>
</gene>
<keyword evidence="3" id="KW-0269">Exonuclease</keyword>
<evidence type="ECO:0000313" key="3">
    <source>
        <dbReference type="EMBL" id="ALF47907.1"/>
    </source>
</evidence>
<organism evidence="3 4">
    <name type="scientific">Campylobacter concisus</name>
    <dbReference type="NCBI Taxonomy" id="199"/>
    <lineage>
        <taxon>Bacteria</taxon>
        <taxon>Pseudomonadati</taxon>
        <taxon>Campylobacterota</taxon>
        <taxon>Epsilonproteobacteria</taxon>
        <taxon>Campylobacterales</taxon>
        <taxon>Campylobacteraceae</taxon>
        <taxon>Campylobacter</taxon>
    </lineage>
</organism>
<evidence type="ECO:0000259" key="2">
    <source>
        <dbReference type="Pfam" id="PF19580"/>
    </source>
</evidence>
<dbReference type="PATRIC" id="fig|199.248.peg.1281"/>
<feature type="signal peptide" evidence="1">
    <location>
        <begin position="1"/>
        <end position="16"/>
    </location>
</feature>
<dbReference type="InterPro" id="IPR005135">
    <property type="entry name" value="Endo/exonuclease/phosphatase"/>
</dbReference>
<accession>A0A0M4STV8</accession>
<keyword evidence="3" id="KW-0378">Hydrolase</keyword>
<proteinExistence type="predicted"/>
<dbReference type="GO" id="GO:0004527">
    <property type="term" value="F:exonuclease activity"/>
    <property type="evidence" value="ECO:0007669"/>
    <property type="project" value="UniProtKB-KW"/>
</dbReference>
<dbReference type="PANTHER" id="PTHR42834">
    <property type="entry name" value="ENDONUCLEASE/EXONUCLEASE/PHOSPHATASE FAMILY PROTEIN (AFU_ORTHOLOGUE AFUA_3G09210)"/>
    <property type="match status" value="1"/>
</dbReference>
<reference evidence="4" key="1">
    <citation type="submission" date="2015-08" db="EMBL/GenBank/DDBJ databases">
        <title>Comparative genomics of the Campylobacter concisus group.</title>
        <authorList>
            <person name="Miller W.G."/>
            <person name="Yee E."/>
            <person name="Chapman M.H."/>
            <person name="Huynh S."/>
            <person name="Bono J.L."/>
            <person name="On S.L.W."/>
            <person name="St Leger J."/>
            <person name="Foster G."/>
            <person name="Parker C.T."/>
        </authorList>
    </citation>
    <scope>NUCLEOTIDE SEQUENCE [LARGE SCALE GENOMIC DNA]</scope>
    <source>
        <strain evidence="4">ATCC 33237</strain>
    </source>
</reference>
<protein>
    <submittedName>
        <fullName evidence="3">Endonuclease/exonuclease/phosphatase</fullName>
    </submittedName>
</protein>
<evidence type="ECO:0000313" key="4">
    <source>
        <dbReference type="Proteomes" id="UP000066049"/>
    </source>
</evidence>
<dbReference type="AlphaFoldDB" id="A0A0M4STV8"/>
<feature type="chain" id="PRO_5005801762" evidence="1">
    <location>
        <begin position="17"/>
        <end position="467"/>
    </location>
</feature>
<sequence>MRVVFALFFTILVAFASEISIATYNVQNLFDCKDDGSEYLDFKVGVSKWDCEAADSKLQRTRQVINALNTDIIALQEIENEQVLKALVSDSEYKFISFTKEKNSPVGLGLISKLQPSGSEVFKVPNVKTRNILKVIFEMEGKKFSIFVNHFPTYKNGINMQKKAEKTLRTALGKEKNAIILGDFNSPFGQKSILNDIIATRNFYDLYKELEPKDRYSHAVHGKKRAIDHVLLSPSFMENGDLSYVGGSFEVFKPSFAVDEKGFAKSDLYLDHFALKFKISTDPSPVKKGFVSKIFKKDENKANKKTIEQNYKTADVDTLFDHPEAVPVVIEKAVVILKDKHGFIISKNHRGIYVYDPKNSVTVGEELDVLVRRMKIYKDALEVSSYEIINEHGTKDISENLLDASQLSEARSGDVFAKISGNLVGRYLHTPYGKIRVYSKKKLKQGEQIFENVRVQIYKRENQIVVE</sequence>
<name>A0A0M4STV8_9BACT</name>
<feature type="domain" description="Endonuclease/exonuclease/phosphatase" evidence="2">
    <location>
        <begin position="20"/>
        <end position="262"/>
    </location>
</feature>
<dbReference type="GO" id="GO:0004519">
    <property type="term" value="F:endonuclease activity"/>
    <property type="evidence" value="ECO:0007669"/>
    <property type="project" value="UniProtKB-KW"/>
</dbReference>
<dbReference type="GeneID" id="28662920"/>
<dbReference type="EMBL" id="CP012541">
    <property type="protein sequence ID" value="ALF47907.1"/>
    <property type="molecule type" value="Genomic_DNA"/>
</dbReference>
<keyword evidence="3" id="KW-0255">Endonuclease</keyword>
<dbReference type="Pfam" id="PF19580">
    <property type="entry name" value="Exo_endo_phos_3"/>
    <property type="match status" value="1"/>
</dbReference>
<dbReference type="InterPro" id="IPR036691">
    <property type="entry name" value="Endo/exonu/phosph_ase_sf"/>
</dbReference>
<keyword evidence="1" id="KW-0732">Signal</keyword>
<dbReference type="KEGG" id="ccoc:CCON33237_1245"/>
<keyword evidence="3" id="KW-0540">Nuclease</keyword>
<dbReference type="SUPFAM" id="SSF56219">
    <property type="entry name" value="DNase I-like"/>
    <property type="match status" value="1"/>
</dbReference>
<evidence type="ECO:0000256" key="1">
    <source>
        <dbReference type="SAM" id="SignalP"/>
    </source>
</evidence>
<dbReference type="Gene3D" id="3.60.10.10">
    <property type="entry name" value="Endonuclease/exonuclease/phosphatase"/>
    <property type="match status" value="1"/>
</dbReference>
<dbReference type="RefSeq" id="WP_054196870.1">
    <property type="nucleotide sequence ID" value="NZ_CP012541.1"/>
</dbReference>
<dbReference type="Proteomes" id="UP000066049">
    <property type="component" value="Chromosome"/>
</dbReference>
<dbReference type="PANTHER" id="PTHR42834:SF1">
    <property type="entry name" value="ENDONUCLEASE_EXONUCLEASE_PHOSPHATASE FAMILY PROTEIN (AFU_ORTHOLOGUE AFUA_3G09210)"/>
    <property type="match status" value="1"/>
</dbReference>